<evidence type="ECO:0000256" key="1">
    <source>
        <dbReference type="SAM" id="Phobius"/>
    </source>
</evidence>
<proteinExistence type="predicted"/>
<feature type="domain" description="TadE-like" evidence="2">
    <location>
        <begin position="29"/>
        <end position="71"/>
    </location>
</feature>
<dbReference type="Proteomes" id="UP000532373">
    <property type="component" value="Unassembled WGS sequence"/>
</dbReference>
<keyword evidence="1" id="KW-1133">Transmembrane helix</keyword>
<dbReference type="InterPro" id="IPR012495">
    <property type="entry name" value="TadE-like_dom"/>
</dbReference>
<dbReference type="Pfam" id="PF07811">
    <property type="entry name" value="TadE"/>
    <property type="match status" value="1"/>
</dbReference>
<keyword evidence="1" id="KW-0812">Transmembrane</keyword>
<dbReference type="AlphaFoldDB" id="A0A8E1WJK8"/>
<name>A0A8E1WJK8_9HYPH</name>
<dbReference type="EMBL" id="JACHGI010000018">
    <property type="protein sequence ID" value="MBB6469683.1"/>
    <property type="molecule type" value="Genomic_DNA"/>
</dbReference>
<protein>
    <submittedName>
        <fullName evidence="3 4">Pilus assembly protein</fullName>
    </submittedName>
</protein>
<comment type="caution">
    <text evidence="3">The sequence shown here is derived from an EMBL/GenBank/DDBJ whole genome shotgun (WGS) entry which is preliminary data.</text>
</comment>
<evidence type="ECO:0000313" key="4">
    <source>
        <dbReference type="EMBL" id="MBE1205721.1"/>
    </source>
</evidence>
<keyword evidence="1" id="KW-0472">Membrane</keyword>
<gene>
    <name evidence="3" type="ORF">HNQ96_005574</name>
    <name evidence="4" type="ORF">IHE39_15595</name>
</gene>
<accession>A0A8E1WJK8</accession>
<reference evidence="4 6" key="2">
    <citation type="submission" date="2020-09" db="EMBL/GenBank/DDBJ databases">
        <title>Draft Genome Sequence of Aminobacter carboxidus type strain DSM 1086, a soil Gram-negative carboxydobacterium.</title>
        <authorList>
            <person name="Turrini P."/>
            <person name="Tescari M."/>
            <person name="Artuso I."/>
            <person name="Lugli G.A."/>
            <person name="Frangipani E."/>
            <person name="Ventura M."/>
            <person name="Visca P."/>
        </authorList>
    </citation>
    <scope>NUCLEOTIDE SEQUENCE [LARGE SCALE GENOMIC DNA]</scope>
    <source>
        <strain evidence="4 6">DSM 1086</strain>
    </source>
</reference>
<dbReference type="Proteomes" id="UP000598227">
    <property type="component" value="Unassembled WGS sequence"/>
</dbReference>
<dbReference type="EMBL" id="JACZEP010000004">
    <property type="protein sequence ID" value="MBE1205721.1"/>
    <property type="molecule type" value="Genomic_DNA"/>
</dbReference>
<dbReference type="RefSeq" id="WP_184773267.1">
    <property type="nucleotide sequence ID" value="NZ_JACHGI010000018.1"/>
</dbReference>
<evidence type="ECO:0000313" key="3">
    <source>
        <dbReference type="EMBL" id="MBB6469683.1"/>
    </source>
</evidence>
<feature type="transmembrane region" description="Helical" evidence="1">
    <location>
        <begin position="32"/>
        <end position="50"/>
    </location>
</feature>
<evidence type="ECO:0000313" key="5">
    <source>
        <dbReference type="Proteomes" id="UP000532373"/>
    </source>
</evidence>
<sequence length="192" mass="21022">MSAAPVAESNDVNGSRPSFLARFMRNQSGSTAIEFAVLAIPFSLLVFAILESCIAFAGQQVLANAADEVARQLRTGQEKAAGFTEEKLKDQICAKLQVLVSKDCKAQLVVDLRSYPTFADAAKVKLKLTSDRDIDTTGFAVTPGPSMSKNMLQVIYKWPVITDFMRASMSNLKDGKTLQYATVTWQNEPFND</sequence>
<reference evidence="3 5" key="1">
    <citation type="submission" date="2020-08" db="EMBL/GenBank/DDBJ databases">
        <title>Genomic Encyclopedia of Type Strains, Phase IV (KMG-IV): sequencing the most valuable type-strain genomes for metagenomic binning, comparative biology and taxonomic classification.</title>
        <authorList>
            <person name="Goeker M."/>
        </authorList>
    </citation>
    <scope>NUCLEOTIDE SEQUENCE [LARGE SCALE GENOMIC DNA]</scope>
    <source>
        <strain evidence="3 5">DSM 17454</strain>
    </source>
</reference>
<evidence type="ECO:0000259" key="2">
    <source>
        <dbReference type="Pfam" id="PF07811"/>
    </source>
</evidence>
<organism evidence="3 5">
    <name type="scientific">Aminobacter carboxidus</name>
    <dbReference type="NCBI Taxonomy" id="376165"/>
    <lineage>
        <taxon>Bacteria</taxon>
        <taxon>Pseudomonadati</taxon>
        <taxon>Pseudomonadota</taxon>
        <taxon>Alphaproteobacteria</taxon>
        <taxon>Hyphomicrobiales</taxon>
        <taxon>Phyllobacteriaceae</taxon>
        <taxon>Aminobacter</taxon>
    </lineage>
</organism>
<keyword evidence="6" id="KW-1185">Reference proteome</keyword>
<evidence type="ECO:0000313" key="6">
    <source>
        <dbReference type="Proteomes" id="UP000598227"/>
    </source>
</evidence>